<dbReference type="EMBL" id="GBRH01185392">
    <property type="protein sequence ID" value="JAE12504.1"/>
    <property type="molecule type" value="Transcribed_RNA"/>
</dbReference>
<protein>
    <submittedName>
        <fullName evidence="1">Uncharacterized protein</fullName>
    </submittedName>
</protein>
<reference evidence="1" key="1">
    <citation type="submission" date="2014-09" db="EMBL/GenBank/DDBJ databases">
        <authorList>
            <person name="Magalhaes I.L.F."/>
            <person name="Oliveira U."/>
            <person name="Santos F.R."/>
            <person name="Vidigal T.H.D.A."/>
            <person name="Brescovit A.D."/>
            <person name="Santos A.J."/>
        </authorList>
    </citation>
    <scope>NUCLEOTIDE SEQUENCE</scope>
    <source>
        <tissue evidence="1">Shoot tissue taken approximately 20 cm above the soil surface</tissue>
    </source>
</reference>
<proteinExistence type="predicted"/>
<reference evidence="1" key="2">
    <citation type="journal article" date="2015" name="Data Brief">
        <title>Shoot transcriptome of the giant reed, Arundo donax.</title>
        <authorList>
            <person name="Barrero R.A."/>
            <person name="Guerrero F.D."/>
            <person name="Moolhuijzen P."/>
            <person name="Goolsby J.A."/>
            <person name="Tidwell J."/>
            <person name="Bellgard S.E."/>
            <person name="Bellgard M.I."/>
        </authorList>
    </citation>
    <scope>NUCLEOTIDE SEQUENCE</scope>
    <source>
        <tissue evidence="1">Shoot tissue taken approximately 20 cm above the soil surface</tissue>
    </source>
</reference>
<sequence length="60" mass="7156">MERLIVDPTTQFFFLGNLPHNSCWKCFLTRYHLDLYVLRNPMLCLTSVLGYDSRVPFYPI</sequence>
<organism evidence="1">
    <name type="scientific">Arundo donax</name>
    <name type="common">Giant reed</name>
    <name type="synonym">Donax arundinaceus</name>
    <dbReference type="NCBI Taxonomy" id="35708"/>
    <lineage>
        <taxon>Eukaryota</taxon>
        <taxon>Viridiplantae</taxon>
        <taxon>Streptophyta</taxon>
        <taxon>Embryophyta</taxon>
        <taxon>Tracheophyta</taxon>
        <taxon>Spermatophyta</taxon>
        <taxon>Magnoliopsida</taxon>
        <taxon>Liliopsida</taxon>
        <taxon>Poales</taxon>
        <taxon>Poaceae</taxon>
        <taxon>PACMAD clade</taxon>
        <taxon>Arundinoideae</taxon>
        <taxon>Arundineae</taxon>
        <taxon>Arundo</taxon>
    </lineage>
</organism>
<accession>A0A0A9FML0</accession>
<dbReference type="AlphaFoldDB" id="A0A0A9FML0"/>
<evidence type="ECO:0000313" key="1">
    <source>
        <dbReference type="EMBL" id="JAE12504.1"/>
    </source>
</evidence>
<name>A0A0A9FML0_ARUDO</name>